<dbReference type="Pfam" id="PF14016">
    <property type="entry name" value="DUF4232"/>
    <property type="match status" value="1"/>
</dbReference>
<evidence type="ECO:0000313" key="3">
    <source>
        <dbReference type="Proteomes" id="UP001065047"/>
    </source>
</evidence>
<evidence type="ECO:0000259" key="1">
    <source>
        <dbReference type="Pfam" id="PF14016"/>
    </source>
</evidence>
<gene>
    <name evidence="2" type="ORF">AA14337_0722</name>
</gene>
<dbReference type="Proteomes" id="UP001065047">
    <property type="component" value="Unassembled WGS sequence"/>
</dbReference>
<feature type="domain" description="DUF4232" evidence="1">
    <location>
        <begin position="151"/>
        <end position="283"/>
    </location>
</feature>
<name>A0ABQ0PP44_9PROT</name>
<dbReference type="EMBL" id="BAPF01000005">
    <property type="protein sequence ID" value="GBQ77122.1"/>
    <property type="molecule type" value="Genomic_DNA"/>
</dbReference>
<sequence length="303" mass="32295">MACLLSTPVFAAEGGDNQPSKAEMDSINRQIAAIQNPQDRAAVQNQSLVWKVTTFLCQNAARAPLTHLGLDDRFFLQDDQPDSQVLVSSSLVQGRGQFRQAADGISWTPFQWSCHLDPATGSVRSFEATPLAGAGAVGASASATKHAPAACQVRNLHVTLDDRNGAFDGMSQSGTVLTVRNTGAEACTLPPVPLVQFEDGRGHRLSVVRRSAVRARQPGPHGAKVTQHVVPVLLEPGAVREATLHWVSGEVFDDSHNCVQPPWLVLKVGQGEQRAAFNGHLCAPAGAHQVFDQSALQAHTDAQ</sequence>
<organism evidence="2 3">
    <name type="scientific">Acetobacter malorum DSM 14337</name>
    <dbReference type="NCBI Taxonomy" id="1307910"/>
    <lineage>
        <taxon>Bacteria</taxon>
        <taxon>Pseudomonadati</taxon>
        <taxon>Pseudomonadota</taxon>
        <taxon>Alphaproteobacteria</taxon>
        <taxon>Acetobacterales</taxon>
        <taxon>Acetobacteraceae</taxon>
        <taxon>Acetobacter</taxon>
    </lineage>
</organism>
<reference evidence="2" key="1">
    <citation type="submission" date="2013-04" db="EMBL/GenBank/DDBJ databases">
        <title>The genome sequencing project of 58 acetic acid bacteria.</title>
        <authorList>
            <person name="Okamoto-Kainuma A."/>
            <person name="Ishikawa M."/>
            <person name="Umino S."/>
            <person name="Koizumi Y."/>
            <person name="Shiwa Y."/>
            <person name="Yoshikawa H."/>
            <person name="Matsutani M."/>
            <person name="Matsushita K."/>
        </authorList>
    </citation>
    <scope>NUCLEOTIDE SEQUENCE</scope>
    <source>
        <strain evidence="2">DSM 14337</strain>
    </source>
</reference>
<proteinExistence type="predicted"/>
<accession>A0ABQ0PP44</accession>
<protein>
    <recommendedName>
        <fullName evidence="1">DUF4232 domain-containing protein</fullName>
    </recommendedName>
</protein>
<keyword evidence="3" id="KW-1185">Reference proteome</keyword>
<dbReference type="InterPro" id="IPR025326">
    <property type="entry name" value="DUF4232"/>
</dbReference>
<comment type="caution">
    <text evidence="2">The sequence shown here is derived from an EMBL/GenBank/DDBJ whole genome shotgun (WGS) entry which is preliminary data.</text>
</comment>
<evidence type="ECO:0000313" key="2">
    <source>
        <dbReference type="EMBL" id="GBQ77122.1"/>
    </source>
</evidence>